<dbReference type="NCBIfam" id="TIGR02523">
    <property type="entry name" value="type_IV_pilV"/>
    <property type="match status" value="1"/>
</dbReference>
<dbReference type="RefSeq" id="WP_115842441.1">
    <property type="nucleotide sequence ID" value="NZ_CP183976.1"/>
</dbReference>
<protein>
    <submittedName>
        <fullName evidence="2">Type IV pilus modification protein PilV</fullName>
    </submittedName>
</protein>
<organism evidence="2 3">
    <name type="scientific">Lysobacter soli</name>
    <dbReference type="NCBI Taxonomy" id="453783"/>
    <lineage>
        <taxon>Bacteria</taxon>
        <taxon>Pseudomonadati</taxon>
        <taxon>Pseudomonadota</taxon>
        <taxon>Gammaproteobacteria</taxon>
        <taxon>Lysobacterales</taxon>
        <taxon>Lysobacteraceae</taxon>
        <taxon>Lysobacter</taxon>
    </lineage>
</organism>
<reference evidence="2 3" key="1">
    <citation type="submission" date="2018-08" db="EMBL/GenBank/DDBJ databases">
        <title>Lysobacter soli KCTC 22011, whole genome shotgun sequence.</title>
        <authorList>
            <person name="Zhang X."/>
            <person name="Feng G."/>
            <person name="Zhu H."/>
        </authorList>
    </citation>
    <scope>NUCLEOTIDE SEQUENCE [LARGE SCALE GENOMIC DNA]</scope>
    <source>
        <strain evidence="2 3">KCTC 22011</strain>
    </source>
</reference>
<keyword evidence="3" id="KW-1185">Reference proteome</keyword>
<dbReference type="Proteomes" id="UP000256829">
    <property type="component" value="Unassembled WGS sequence"/>
</dbReference>
<dbReference type="InterPro" id="IPR012902">
    <property type="entry name" value="N_methyl_site"/>
</dbReference>
<dbReference type="AlphaFoldDB" id="A0A3D8VCD0"/>
<keyword evidence="1" id="KW-1133">Transmembrane helix</keyword>
<dbReference type="Pfam" id="PF07963">
    <property type="entry name" value="N_methyl"/>
    <property type="match status" value="1"/>
</dbReference>
<evidence type="ECO:0000256" key="1">
    <source>
        <dbReference type="SAM" id="Phobius"/>
    </source>
</evidence>
<dbReference type="PROSITE" id="PS00409">
    <property type="entry name" value="PROKAR_NTER_METHYL"/>
    <property type="match status" value="1"/>
</dbReference>
<evidence type="ECO:0000313" key="2">
    <source>
        <dbReference type="EMBL" id="RDY67070.1"/>
    </source>
</evidence>
<keyword evidence="1" id="KW-0812">Transmembrane</keyword>
<feature type="transmembrane region" description="Helical" evidence="1">
    <location>
        <begin position="20"/>
        <end position="40"/>
    </location>
</feature>
<dbReference type="InterPro" id="IPR013362">
    <property type="entry name" value="Pilus_4_PilV"/>
</dbReference>
<evidence type="ECO:0000313" key="3">
    <source>
        <dbReference type="Proteomes" id="UP000256829"/>
    </source>
</evidence>
<proteinExistence type="predicted"/>
<name>A0A3D8VCD0_9GAMM</name>
<gene>
    <name evidence="2" type="primary">pilV</name>
    <name evidence="2" type="ORF">DX912_10375</name>
</gene>
<comment type="caution">
    <text evidence="2">The sequence shown here is derived from an EMBL/GenBank/DDBJ whole genome shotgun (WGS) entry which is preliminary data.</text>
</comment>
<dbReference type="NCBIfam" id="TIGR02532">
    <property type="entry name" value="IV_pilin_GFxxxE"/>
    <property type="match status" value="1"/>
</dbReference>
<dbReference type="EMBL" id="QTJR01000006">
    <property type="protein sequence ID" value="RDY67070.1"/>
    <property type="molecule type" value="Genomic_DNA"/>
</dbReference>
<keyword evidence="1" id="KW-0472">Membrane</keyword>
<sequence>MRLRLRRNPRTARQQGGFSLIEVLIALLVLALGLLGLAFMQVLNVRYTGSAEHRTMATNLAGEVLDMMRSNPRHVVVYQRLTEDSFAGVTEPAGGCSTVAEDAASALENIDRWRCDVVSQLPGGTGEVEIDGTQATGYTVTVTVSWTDDVGADDDDAQNAAGTGQRTSFQVTSLL</sequence>
<accession>A0A3D8VCD0</accession>